<evidence type="ECO:0000256" key="8">
    <source>
        <dbReference type="HAMAP-Rule" id="MF_00772"/>
    </source>
</evidence>
<dbReference type="RefSeq" id="WP_344974368.1">
    <property type="nucleotide sequence ID" value="NZ_BAABFN010000001.1"/>
</dbReference>
<evidence type="ECO:0000256" key="5">
    <source>
        <dbReference type="ARBA" id="ARBA00022763"/>
    </source>
</evidence>
<evidence type="ECO:0000256" key="4">
    <source>
        <dbReference type="ARBA" id="ARBA00022679"/>
    </source>
</evidence>
<evidence type="ECO:0000256" key="7">
    <source>
        <dbReference type="ARBA" id="ARBA00049348"/>
    </source>
</evidence>
<dbReference type="Pfam" id="PF02870">
    <property type="entry name" value="Methyltransf_1N"/>
    <property type="match status" value="1"/>
</dbReference>
<dbReference type="PROSITE" id="PS00374">
    <property type="entry name" value="MGMT"/>
    <property type="match status" value="1"/>
</dbReference>
<dbReference type="InterPro" id="IPR036217">
    <property type="entry name" value="MethylDNA_cys_MeTrfase_DNAb"/>
</dbReference>
<evidence type="ECO:0000256" key="3">
    <source>
        <dbReference type="ARBA" id="ARBA00022603"/>
    </source>
</evidence>
<name>A0ABP8FEA1_9BACT</name>
<comment type="catalytic activity">
    <reaction evidence="1 8">
        <text>a 4-O-methyl-thymidine in DNA + L-cysteinyl-[protein] = a thymidine in DNA + S-methyl-L-cysteinyl-[protein]</text>
        <dbReference type="Rhea" id="RHEA:53428"/>
        <dbReference type="Rhea" id="RHEA-COMP:10131"/>
        <dbReference type="Rhea" id="RHEA-COMP:10132"/>
        <dbReference type="Rhea" id="RHEA-COMP:13555"/>
        <dbReference type="Rhea" id="RHEA-COMP:13556"/>
        <dbReference type="ChEBI" id="CHEBI:29950"/>
        <dbReference type="ChEBI" id="CHEBI:82612"/>
        <dbReference type="ChEBI" id="CHEBI:137386"/>
        <dbReference type="ChEBI" id="CHEBI:137387"/>
        <dbReference type="EC" id="2.1.1.63"/>
    </reaction>
</comment>
<dbReference type="Gene3D" id="1.10.10.10">
    <property type="entry name" value="Winged helix-like DNA-binding domain superfamily/Winged helix DNA-binding domain"/>
    <property type="match status" value="1"/>
</dbReference>
<comment type="caution">
    <text evidence="11">The sequence shown here is derived from an EMBL/GenBank/DDBJ whole genome shotgun (WGS) entry which is preliminary data.</text>
</comment>
<keyword evidence="6 8" id="KW-0234">DNA repair</keyword>
<keyword evidence="12" id="KW-1185">Reference proteome</keyword>
<comment type="miscellaneous">
    <text evidence="8">This enzyme catalyzes only one turnover and therefore is not strictly catalytic. According to one definition, an enzyme is a biocatalyst that acts repeatedly and over many reaction cycles.</text>
</comment>
<evidence type="ECO:0000256" key="6">
    <source>
        <dbReference type="ARBA" id="ARBA00023204"/>
    </source>
</evidence>
<organism evidence="11 12">
    <name type="scientific">Compostibacter hankyongensis</name>
    <dbReference type="NCBI Taxonomy" id="1007089"/>
    <lineage>
        <taxon>Bacteria</taxon>
        <taxon>Pseudomonadati</taxon>
        <taxon>Bacteroidota</taxon>
        <taxon>Chitinophagia</taxon>
        <taxon>Chitinophagales</taxon>
        <taxon>Chitinophagaceae</taxon>
        <taxon>Compostibacter</taxon>
    </lineage>
</organism>
<keyword evidence="5 8" id="KW-0227">DNA damage</keyword>
<dbReference type="SUPFAM" id="SSF53155">
    <property type="entry name" value="Methylated DNA-protein cysteine methyltransferase domain"/>
    <property type="match status" value="1"/>
</dbReference>
<dbReference type="InterPro" id="IPR036388">
    <property type="entry name" value="WH-like_DNA-bd_sf"/>
</dbReference>
<keyword evidence="4 8" id="KW-0808">Transferase</keyword>
<dbReference type="Gene3D" id="3.30.160.70">
    <property type="entry name" value="Methylated DNA-protein cysteine methyltransferase domain"/>
    <property type="match status" value="1"/>
</dbReference>
<dbReference type="Proteomes" id="UP001501207">
    <property type="component" value="Unassembled WGS sequence"/>
</dbReference>
<accession>A0ABP8FEA1</accession>
<evidence type="ECO:0000256" key="2">
    <source>
        <dbReference type="ARBA" id="ARBA00022490"/>
    </source>
</evidence>
<dbReference type="PANTHER" id="PTHR10815:SF5">
    <property type="entry name" value="METHYLATED-DNA--PROTEIN-CYSTEINE METHYLTRANSFERASE"/>
    <property type="match status" value="1"/>
</dbReference>
<dbReference type="SUPFAM" id="SSF46767">
    <property type="entry name" value="Methylated DNA-protein cysteine methyltransferase, C-terminal domain"/>
    <property type="match status" value="1"/>
</dbReference>
<keyword evidence="2 8" id="KW-0963">Cytoplasm</keyword>
<evidence type="ECO:0000256" key="1">
    <source>
        <dbReference type="ARBA" id="ARBA00001286"/>
    </source>
</evidence>
<feature type="domain" description="Methylguanine DNA methyltransferase ribonuclease-like" evidence="10">
    <location>
        <begin position="8"/>
        <end position="70"/>
    </location>
</feature>
<comment type="subcellular location">
    <subcellularLocation>
        <location evidence="8">Cytoplasm</location>
    </subcellularLocation>
</comment>
<keyword evidence="3 8" id="KW-0489">Methyltransferase</keyword>
<dbReference type="InterPro" id="IPR008332">
    <property type="entry name" value="MethylG_MeTrfase_N"/>
</dbReference>
<evidence type="ECO:0000313" key="12">
    <source>
        <dbReference type="Proteomes" id="UP001501207"/>
    </source>
</evidence>
<dbReference type="NCBIfam" id="TIGR00589">
    <property type="entry name" value="ogt"/>
    <property type="match status" value="1"/>
</dbReference>
<reference evidence="12" key="1">
    <citation type="journal article" date="2019" name="Int. J. Syst. Evol. Microbiol.">
        <title>The Global Catalogue of Microorganisms (GCM) 10K type strain sequencing project: providing services to taxonomists for standard genome sequencing and annotation.</title>
        <authorList>
            <consortium name="The Broad Institute Genomics Platform"/>
            <consortium name="The Broad Institute Genome Sequencing Center for Infectious Disease"/>
            <person name="Wu L."/>
            <person name="Ma J."/>
        </authorList>
    </citation>
    <scope>NUCLEOTIDE SEQUENCE [LARGE SCALE GENOMIC DNA]</scope>
    <source>
        <strain evidence="12">JCM 17664</strain>
    </source>
</reference>
<comment type="function">
    <text evidence="8">Involved in the cellular defense against the biological effects of O6-methylguanine (O6-MeG) and O4-methylthymine (O4-MeT) in DNA. Repairs the methylated nucleobase in DNA by stoichiometrically transferring the methyl group to a cysteine residue in the enzyme. This is a suicide reaction: the enzyme is irreversibly inactivated.</text>
</comment>
<dbReference type="InterPro" id="IPR001497">
    <property type="entry name" value="MethylDNA_cys_MeTrfase_AS"/>
</dbReference>
<proteinExistence type="inferred from homology"/>
<protein>
    <recommendedName>
        <fullName evidence="8">Methylated-DNA--protein-cysteine methyltransferase</fullName>
        <ecNumber evidence="8">2.1.1.63</ecNumber>
    </recommendedName>
    <alternativeName>
        <fullName evidence="8">6-O-methylguanine-DNA methyltransferase</fullName>
        <shortName evidence="8">MGMT</shortName>
    </alternativeName>
    <alternativeName>
        <fullName evidence="8">O-6-methylguanine-DNA-alkyltransferase</fullName>
    </alternativeName>
</protein>
<feature type="domain" description="Methylated-DNA-[protein]-cysteine S-methyltransferase DNA binding" evidence="9">
    <location>
        <begin position="75"/>
        <end position="154"/>
    </location>
</feature>
<dbReference type="HAMAP" id="MF_00772">
    <property type="entry name" value="OGT"/>
    <property type="match status" value="1"/>
</dbReference>
<dbReference type="InterPro" id="IPR036631">
    <property type="entry name" value="MGMT_N_sf"/>
</dbReference>
<dbReference type="EMBL" id="BAABFN010000001">
    <property type="protein sequence ID" value="GAA4301615.1"/>
    <property type="molecule type" value="Genomic_DNA"/>
</dbReference>
<comment type="catalytic activity">
    <reaction evidence="7 8">
        <text>a 6-O-methyl-2'-deoxyguanosine in DNA + L-cysteinyl-[protein] = S-methyl-L-cysteinyl-[protein] + a 2'-deoxyguanosine in DNA</text>
        <dbReference type="Rhea" id="RHEA:24000"/>
        <dbReference type="Rhea" id="RHEA-COMP:10131"/>
        <dbReference type="Rhea" id="RHEA-COMP:10132"/>
        <dbReference type="Rhea" id="RHEA-COMP:11367"/>
        <dbReference type="Rhea" id="RHEA-COMP:11368"/>
        <dbReference type="ChEBI" id="CHEBI:29950"/>
        <dbReference type="ChEBI" id="CHEBI:82612"/>
        <dbReference type="ChEBI" id="CHEBI:85445"/>
        <dbReference type="ChEBI" id="CHEBI:85448"/>
        <dbReference type="EC" id="2.1.1.63"/>
    </reaction>
</comment>
<dbReference type="InterPro" id="IPR023546">
    <property type="entry name" value="MGMT"/>
</dbReference>
<evidence type="ECO:0000259" key="9">
    <source>
        <dbReference type="Pfam" id="PF01035"/>
    </source>
</evidence>
<dbReference type="PANTHER" id="PTHR10815">
    <property type="entry name" value="METHYLATED-DNA--PROTEIN-CYSTEINE METHYLTRANSFERASE"/>
    <property type="match status" value="1"/>
</dbReference>
<dbReference type="EC" id="2.1.1.63" evidence="8"/>
<evidence type="ECO:0000313" key="11">
    <source>
        <dbReference type="EMBL" id="GAA4301615.1"/>
    </source>
</evidence>
<comment type="similarity">
    <text evidence="8">Belongs to the MGMT family.</text>
</comment>
<evidence type="ECO:0000259" key="10">
    <source>
        <dbReference type="Pfam" id="PF02870"/>
    </source>
</evidence>
<dbReference type="CDD" id="cd06445">
    <property type="entry name" value="ATase"/>
    <property type="match status" value="1"/>
</dbReference>
<gene>
    <name evidence="11" type="ORF">GCM10023143_03530</name>
</gene>
<dbReference type="InterPro" id="IPR014048">
    <property type="entry name" value="MethylDNA_cys_MeTrfase_DNA-bd"/>
</dbReference>
<dbReference type="Pfam" id="PF01035">
    <property type="entry name" value="DNA_binding_1"/>
    <property type="match status" value="1"/>
</dbReference>
<sequence>MTLLHTPYYFFYQSPVGWIKLGASDTGLMLAYFMKAREEDDRPNAVTREALRQLEAYFEGRLKSFDLPLEMQGTDFQRSVWTELLKIPFGKTISYLALSQRLGDEKAIRAAARANGQNPLPVIVPCHRVIGSDGSLTGYSGGLWRKKWLLQHEGLLPQLELPL</sequence>
<feature type="active site" description="Nucleophile; methyl group acceptor" evidence="8">
    <location>
        <position position="126"/>
    </location>
</feature>